<feature type="region of interest" description="Disordered" evidence="1">
    <location>
        <begin position="1"/>
        <end position="28"/>
    </location>
</feature>
<dbReference type="AlphaFoldDB" id="A0A1R3J438"/>
<gene>
    <name evidence="2" type="ORF">CCACVL1_07744</name>
</gene>
<proteinExistence type="predicted"/>
<name>A0A1R3J438_COCAP</name>
<reference evidence="2 3" key="1">
    <citation type="submission" date="2013-09" db="EMBL/GenBank/DDBJ databases">
        <title>Corchorus capsularis genome sequencing.</title>
        <authorList>
            <person name="Alam M."/>
            <person name="Haque M.S."/>
            <person name="Islam M.S."/>
            <person name="Emdad E.M."/>
            <person name="Islam M.M."/>
            <person name="Ahmed B."/>
            <person name="Halim A."/>
            <person name="Hossen Q.M.M."/>
            <person name="Hossain M.Z."/>
            <person name="Ahmed R."/>
            <person name="Khan M.M."/>
            <person name="Islam R."/>
            <person name="Rashid M.M."/>
            <person name="Khan S.A."/>
            <person name="Rahman M.S."/>
            <person name="Alam M."/>
        </authorList>
    </citation>
    <scope>NUCLEOTIDE SEQUENCE [LARGE SCALE GENOMIC DNA]</scope>
    <source>
        <strain evidence="3">cv. CVL-1</strain>
        <tissue evidence="2">Whole seedling</tissue>
    </source>
</reference>
<evidence type="ECO:0000313" key="2">
    <source>
        <dbReference type="EMBL" id="OMO89599.1"/>
    </source>
</evidence>
<accession>A0A1R3J438</accession>
<evidence type="ECO:0000256" key="1">
    <source>
        <dbReference type="SAM" id="MobiDB-lite"/>
    </source>
</evidence>
<sequence length="28" mass="3096">MAWQSMASGGKTKERRGRDGESRPFVLG</sequence>
<dbReference type="EMBL" id="AWWV01008644">
    <property type="protein sequence ID" value="OMO89599.1"/>
    <property type="molecule type" value="Genomic_DNA"/>
</dbReference>
<evidence type="ECO:0000313" key="3">
    <source>
        <dbReference type="Proteomes" id="UP000188268"/>
    </source>
</evidence>
<organism evidence="2 3">
    <name type="scientific">Corchorus capsularis</name>
    <name type="common">Jute</name>
    <dbReference type="NCBI Taxonomy" id="210143"/>
    <lineage>
        <taxon>Eukaryota</taxon>
        <taxon>Viridiplantae</taxon>
        <taxon>Streptophyta</taxon>
        <taxon>Embryophyta</taxon>
        <taxon>Tracheophyta</taxon>
        <taxon>Spermatophyta</taxon>
        <taxon>Magnoliopsida</taxon>
        <taxon>eudicotyledons</taxon>
        <taxon>Gunneridae</taxon>
        <taxon>Pentapetalae</taxon>
        <taxon>rosids</taxon>
        <taxon>malvids</taxon>
        <taxon>Malvales</taxon>
        <taxon>Malvaceae</taxon>
        <taxon>Grewioideae</taxon>
        <taxon>Apeibeae</taxon>
        <taxon>Corchorus</taxon>
    </lineage>
</organism>
<comment type="caution">
    <text evidence="2">The sequence shown here is derived from an EMBL/GenBank/DDBJ whole genome shotgun (WGS) entry which is preliminary data.</text>
</comment>
<protein>
    <submittedName>
        <fullName evidence="2">Uncharacterized protein</fullName>
    </submittedName>
</protein>
<dbReference type="Proteomes" id="UP000188268">
    <property type="component" value="Unassembled WGS sequence"/>
</dbReference>
<keyword evidence="3" id="KW-1185">Reference proteome</keyword>
<dbReference type="Gramene" id="OMO89599">
    <property type="protein sequence ID" value="OMO89599"/>
    <property type="gene ID" value="CCACVL1_07744"/>
</dbReference>